<dbReference type="RefSeq" id="WP_330929710.1">
    <property type="nucleotide sequence ID" value="NZ_CP119075.1"/>
</dbReference>
<keyword evidence="2" id="KW-1185">Reference proteome</keyword>
<dbReference type="EMBL" id="CP119075">
    <property type="protein sequence ID" value="WED66995.1"/>
    <property type="molecule type" value="Genomic_DNA"/>
</dbReference>
<protein>
    <submittedName>
        <fullName evidence="1">Uncharacterized protein</fullName>
    </submittedName>
</protein>
<dbReference type="KEGG" id="slom:PXH66_09045"/>
<organism evidence="1 2">
    <name type="scientific">Synoicihabitans lomoniglobus</name>
    <dbReference type="NCBI Taxonomy" id="2909285"/>
    <lineage>
        <taxon>Bacteria</taxon>
        <taxon>Pseudomonadati</taxon>
        <taxon>Verrucomicrobiota</taxon>
        <taxon>Opitutia</taxon>
        <taxon>Opitutales</taxon>
        <taxon>Opitutaceae</taxon>
        <taxon>Synoicihabitans</taxon>
    </lineage>
</organism>
<accession>A0AAF0CRY9</accession>
<gene>
    <name evidence="1" type="ORF">PXH66_09045</name>
</gene>
<reference evidence="1" key="1">
    <citation type="submission" date="2023-03" db="EMBL/GenBank/DDBJ databases">
        <title>Lomoglobus Profundus gen. nov., sp. nov., a novel member of the phylum Verrucomicrobia, isolated from deep-marine sediment of South China Sea.</title>
        <authorList>
            <person name="Ahmad T."/>
            <person name="Ishaq S.E."/>
            <person name="Wang F."/>
        </authorList>
    </citation>
    <scope>NUCLEOTIDE SEQUENCE</scope>
    <source>
        <strain evidence="1">LMO-M01</strain>
    </source>
</reference>
<sequence>MPPVLLETKASAAYDIPVAVDLDADGHLLAIHEGNMIVPEQVRAVVEQMTFLPAVENGQAIATTLTFNPAGFFKAGSR</sequence>
<proteinExistence type="predicted"/>
<evidence type="ECO:0000313" key="2">
    <source>
        <dbReference type="Proteomes" id="UP001218638"/>
    </source>
</evidence>
<evidence type="ECO:0000313" key="1">
    <source>
        <dbReference type="EMBL" id="WED66995.1"/>
    </source>
</evidence>
<name>A0AAF0CRY9_9BACT</name>
<dbReference type="Proteomes" id="UP001218638">
    <property type="component" value="Chromosome"/>
</dbReference>
<dbReference type="AlphaFoldDB" id="A0AAF0CRY9"/>